<keyword evidence="5" id="KW-1133">Transmembrane helix</keyword>
<evidence type="ECO:0000256" key="3">
    <source>
        <dbReference type="ARBA" id="ARBA00022833"/>
    </source>
</evidence>
<dbReference type="SUPFAM" id="SSF57850">
    <property type="entry name" value="RING/U-box"/>
    <property type="match status" value="1"/>
</dbReference>
<evidence type="ECO:0000313" key="7">
    <source>
        <dbReference type="EMBL" id="ETV77312.1"/>
    </source>
</evidence>
<evidence type="ECO:0000256" key="2">
    <source>
        <dbReference type="ARBA" id="ARBA00022771"/>
    </source>
</evidence>
<keyword evidence="3" id="KW-0862">Zinc</keyword>
<keyword evidence="5" id="KW-0472">Membrane</keyword>
<dbReference type="InterPro" id="IPR001841">
    <property type="entry name" value="Znf_RING"/>
</dbReference>
<dbReference type="PANTHER" id="PTHR23041">
    <property type="entry name" value="RING FINGER DOMAIN-CONTAINING"/>
    <property type="match status" value="1"/>
</dbReference>
<evidence type="ECO:0000259" key="6">
    <source>
        <dbReference type="PROSITE" id="PS50089"/>
    </source>
</evidence>
<name>W4GC97_APHAT</name>
<dbReference type="SMART" id="SM00184">
    <property type="entry name" value="RING"/>
    <property type="match status" value="1"/>
</dbReference>
<keyword evidence="2 4" id="KW-0863">Zinc-finger</keyword>
<reference evidence="7" key="1">
    <citation type="submission" date="2013-12" db="EMBL/GenBank/DDBJ databases">
        <title>The Genome Sequence of Aphanomyces astaci APO3.</title>
        <authorList>
            <consortium name="The Broad Institute Genomics Platform"/>
            <person name="Russ C."/>
            <person name="Tyler B."/>
            <person name="van West P."/>
            <person name="Dieguez-Uribeondo J."/>
            <person name="Young S.K."/>
            <person name="Zeng Q."/>
            <person name="Gargeya S."/>
            <person name="Fitzgerald M."/>
            <person name="Abouelleil A."/>
            <person name="Alvarado L."/>
            <person name="Chapman S.B."/>
            <person name="Gainer-Dewar J."/>
            <person name="Goldberg J."/>
            <person name="Griggs A."/>
            <person name="Gujja S."/>
            <person name="Hansen M."/>
            <person name="Howarth C."/>
            <person name="Imamovic A."/>
            <person name="Ireland A."/>
            <person name="Larimer J."/>
            <person name="McCowan C."/>
            <person name="Murphy C."/>
            <person name="Pearson M."/>
            <person name="Poon T.W."/>
            <person name="Priest M."/>
            <person name="Roberts A."/>
            <person name="Saif S."/>
            <person name="Shea T."/>
            <person name="Sykes S."/>
            <person name="Wortman J."/>
            <person name="Nusbaum C."/>
            <person name="Birren B."/>
        </authorList>
    </citation>
    <scope>NUCLEOTIDE SEQUENCE [LARGE SCALE GENOMIC DNA]</scope>
    <source>
        <strain evidence="7">APO3</strain>
    </source>
</reference>
<dbReference type="EMBL" id="KI913133">
    <property type="protein sequence ID" value="ETV77312.1"/>
    <property type="molecule type" value="Genomic_DNA"/>
</dbReference>
<feature type="domain" description="RING-type" evidence="6">
    <location>
        <begin position="49"/>
        <end position="91"/>
    </location>
</feature>
<dbReference type="Gene3D" id="3.30.40.10">
    <property type="entry name" value="Zinc/RING finger domain, C3HC4 (zinc finger)"/>
    <property type="match status" value="1"/>
</dbReference>
<evidence type="ECO:0000256" key="1">
    <source>
        <dbReference type="ARBA" id="ARBA00022723"/>
    </source>
</evidence>
<keyword evidence="5" id="KW-0812">Transmembrane</keyword>
<evidence type="ECO:0000256" key="5">
    <source>
        <dbReference type="SAM" id="Phobius"/>
    </source>
</evidence>
<dbReference type="PANTHER" id="PTHR23041:SF78">
    <property type="entry name" value="E3 UBIQUITIN-PROTEIN LIGASE RNF4"/>
    <property type="match status" value="1"/>
</dbReference>
<protein>
    <recommendedName>
        <fullName evidence="6">RING-type domain-containing protein</fullName>
    </recommendedName>
</protein>
<dbReference type="InterPro" id="IPR017907">
    <property type="entry name" value="Znf_RING_CS"/>
</dbReference>
<dbReference type="OrthoDB" id="6105938at2759"/>
<dbReference type="STRING" id="112090.W4GC97"/>
<dbReference type="VEuPathDB" id="FungiDB:H257_08759"/>
<organism evidence="7">
    <name type="scientific">Aphanomyces astaci</name>
    <name type="common">Crayfish plague agent</name>
    <dbReference type="NCBI Taxonomy" id="112090"/>
    <lineage>
        <taxon>Eukaryota</taxon>
        <taxon>Sar</taxon>
        <taxon>Stramenopiles</taxon>
        <taxon>Oomycota</taxon>
        <taxon>Saprolegniomycetes</taxon>
        <taxon>Saprolegniales</taxon>
        <taxon>Verrucalvaceae</taxon>
        <taxon>Aphanomyces</taxon>
    </lineage>
</organism>
<keyword evidence="1" id="KW-0479">Metal-binding</keyword>
<feature type="transmembrane region" description="Helical" evidence="5">
    <location>
        <begin position="6"/>
        <end position="26"/>
    </location>
</feature>
<dbReference type="AlphaFoldDB" id="W4GC97"/>
<dbReference type="RefSeq" id="XP_009833099.1">
    <property type="nucleotide sequence ID" value="XM_009834797.1"/>
</dbReference>
<dbReference type="InterPro" id="IPR013083">
    <property type="entry name" value="Znf_RING/FYVE/PHD"/>
</dbReference>
<sequence>MRIVIVSNVLQVLVPIVVGVVAWEYLDQRWKGHQEDARQDAGARTTLTCPVCLDPILHPIATRCGHIFCRDCLDRWWTEGRMVSTRCPVCNKRLQRRDIFVLYPYIE</sequence>
<dbReference type="GeneID" id="20810755"/>
<dbReference type="Pfam" id="PF15227">
    <property type="entry name" value="zf-C3HC4_4"/>
    <property type="match status" value="1"/>
</dbReference>
<dbReference type="PROSITE" id="PS50089">
    <property type="entry name" value="ZF_RING_2"/>
    <property type="match status" value="1"/>
</dbReference>
<dbReference type="PROSITE" id="PS00518">
    <property type="entry name" value="ZF_RING_1"/>
    <property type="match status" value="1"/>
</dbReference>
<evidence type="ECO:0000256" key="4">
    <source>
        <dbReference type="PROSITE-ProRule" id="PRU00175"/>
    </source>
</evidence>
<dbReference type="GO" id="GO:0008270">
    <property type="term" value="F:zinc ion binding"/>
    <property type="evidence" value="ECO:0007669"/>
    <property type="project" value="UniProtKB-KW"/>
</dbReference>
<gene>
    <name evidence="7" type="ORF">H257_08759</name>
</gene>
<proteinExistence type="predicted"/>
<dbReference type="InterPro" id="IPR047134">
    <property type="entry name" value="RNF4"/>
</dbReference>
<accession>W4GC97</accession>